<evidence type="ECO:0000259" key="10">
    <source>
        <dbReference type="PROSITE" id="PS50979"/>
    </source>
</evidence>
<dbReference type="RefSeq" id="WP_185059858.1">
    <property type="nucleotide sequence ID" value="NZ_BAABJP010000037.1"/>
</dbReference>
<dbReference type="PROSITE" id="PS00866">
    <property type="entry name" value="CPSASE_1"/>
    <property type="match status" value="1"/>
</dbReference>
<accession>A0ABP9QTS7</accession>
<sequence>MIKKLLVANRGEIAARVMRTARELGIPTVAVHSDADAELPFVGLAEEAVRLPGNAPADTYLRLEKIIDAARATGADAVHPGYGFLSENAGFARACADAGLLFVGPPPEAIAAMGDKLRAKRLMDSAGVPVLPGATVSDGTDLGEAGARVGFPLLVKAAFGGGGRGMRVVSEPGPDGTLLAEAVASARREAEAAFGDGTVFLERFLPDPRHVEVQIFGDTHGTVVHLFERECSIQRRYQKVVEESPSPAVDDELRDALGAAAVAAGKAIGYVGAGTVEFVLAATGEFYFLEVNTRLQVEHPVTELVTGLDLVELQLRVAEGEPLPAPVLEARIEGHAIEARLYAEDVPAGFLPATGTLHRFEVPELPGVRVDAGVADGSVVGPHYDPMLAKVIAYGRTRTDAARRLAGALAGARLHGVTTNRDLLVAILREPDFLAGRTDTGYLARARPVSDLCGYSHTNHSRARAAAAALASAAANRAAAPVLSGLPSGWRNVRSQPHRVDYTLGEQTFEVAYHFDRDRVWVAVNGEPLGESVRARGTSAEGVTLEVDGVSRRYRVATYGAGQVYVDGPDGAAAFTRVPRFGDPTAGTAAGSLLAPMPGGVLRVLAAVDDLVTEGQPLVVLEAMKMEHTVAAPGDGRVTELSVRPGDQVHTGQVLAVVSAEPVSTDAEPVSTDAEPVSTDAEPVSTDAEPVSAENS</sequence>
<comment type="cofactor">
    <cofactor evidence="1">
        <name>biotin</name>
        <dbReference type="ChEBI" id="CHEBI:57586"/>
    </cofactor>
</comment>
<dbReference type="SUPFAM" id="SSF51246">
    <property type="entry name" value="Rudiment single hybrid motif"/>
    <property type="match status" value="1"/>
</dbReference>
<evidence type="ECO:0000259" key="9">
    <source>
        <dbReference type="PROSITE" id="PS50975"/>
    </source>
</evidence>
<dbReference type="PROSITE" id="PS50979">
    <property type="entry name" value="BC"/>
    <property type="match status" value="1"/>
</dbReference>
<dbReference type="Proteomes" id="UP001428817">
    <property type="component" value="Unassembled WGS sequence"/>
</dbReference>
<evidence type="ECO:0000256" key="3">
    <source>
        <dbReference type="ARBA" id="ARBA00022741"/>
    </source>
</evidence>
<proteinExistence type="predicted"/>
<dbReference type="Pfam" id="PF00289">
    <property type="entry name" value="Biotin_carb_N"/>
    <property type="match status" value="1"/>
</dbReference>
<feature type="domain" description="Biotin carboxylation" evidence="10">
    <location>
        <begin position="1"/>
        <end position="448"/>
    </location>
</feature>
<dbReference type="InterPro" id="IPR011764">
    <property type="entry name" value="Biotin_carboxylation_dom"/>
</dbReference>
<dbReference type="EMBL" id="BAABJP010000037">
    <property type="protein sequence ID" value="GAA5167377.1"/>
    <property type="molecule type" value="Genomic_DNA"/>
</dbReference>
<dbReference type="SUPFAM" id="SSF51230">
    <property type="entry name" value="Single hybrid motif"/>
    <property type="match status" value="1"/>
</dbReference>
<evidence type="ECO:0000256" key="4">
    <source>
        <dbReference type="ARBA" id="ARBA00022840"/>
    </source>
</evidence>
<feature type="domain" description="ATP-grasp" evidence="9">
    <location>
        <begin position="120"/>
        <end position="319"/>
    </location>
</feature>
<dbReference type="SUPFAM" id="SSF56059">
    <property type="entry name" value="Glutathione synthetase ATP-binding domain-like"/>
    <property type="match status" value="1"/>
</dbReference>
<dbReference type="PROSITE" id="PS50968">
    <property type="entry name" value="BIOTINYL_LIPOYL"/>
    <property type="match status" value="1"/>
</dbReference>
<dbReference type="Pfam" id="PF21139">
    <property type="entry name" value="BT_MCC_alpha"/>
    <property type="match status" value="1"/>
</dbReference>
<evidence type="ECO:0000256" key="1">
    <source>
        <dbReference type="ARBA" id="ARBA00001953"/>
    </source>
</evidence>
<evidence type="ECO:0000313" key="11">
    <source>
        <dbReference type="EMBL" id="GAA5167377.1"/>
    </source>
</evidence>
<organism evidence="11 12">
    <name type="scientific">Pseudonocardia eucalypti</name>
    <dbReference type="NCBI Taxonomy" id="648755"/>
    <lineage>
        <taxon>Bacteria</taxon>
        <taxon>Bacillati</taxon>
        <taxon>Actinomycetota</taxon>
        <taxon>Actinomycetes</taxon>
        <taxon>Pseudonocardiales</taxon>
        <taxon>Pseudonocardiaceae</taxon>
        <taxon>Pseudonocardia</taxon>
    </lineage>
</organism>
<evidence type="ECO:0000256" key="6">
    <source>
        <dbReference type="PROSITE-ProRule" id="PRU00409"/>
    </source>
</evidence>
<dbReference type="InterPro" id="IPR005481">
    <property type="entry name" value="BC-like_N"/>
</dbReference>
<dbReference type="Gene3D" id="3.30.470.20">
    <property type="entry name" value="ATP-grasp fold, B domain"/>
    <property type="match status" value="1"/>
</dbReference>
<dbReference type="Pfam" id="PF00364">
    <property type="entry name" value="Biotin_lipoyl"/>
    <property type="match status" value="1"/>
</dbReference>
<evidence type="ECO:0000256" key="5">
    <source>
        <dbReference type="ARBA" id="ARBA00023267"/>
    </source>
</evidence>
<dbReference type="PROSITE" id="PS00188">
    <property type="entry name" value="BIOTIN"/>
    <property type="match status" value="1"/>
</dbReference>
<evidence type="ECO:0000259" key="8">
    <source>
        <dbReference type="PROSITE" id="PS50968"/>
    </source>
</evidence>
<dbReference type="InterPro" id="IPR001882">
    <property type="entry name" value="Biotin_BS"/>
</dbReference>
<dbReference type="InterPro" id="IPR005479">
    <property type="entry name" value="CPAse_ATP-bd"/>
</dbReference>
<dbReference type="InterPro" id="IPR016185">
    <property type="entry name" value="PreATP-grasp_dom_sf"/>
</dbReference>
<dbReference type="Pfam" id="PF02786">
    <property type="entry name" value="CPSase_L_D2"/>
    <property type="match status" value="1"/>
</dbReference>
<dbReference type="InterPro" id="IPR048429">
    <property type="entry name" value="MCC_alpha_BT"/>
</dbReference>
<dbReference type="PROSITE" id="PS50975">
    <property type="entry name" value="ATP_GRASP"/>
    <property type="match status" value="1"/>
</dbReference>
<evidence type="ECO:0000313" key="12">
    <source>
        <dbReference type="Proteomes" id="UP001428817"/>
    </source>
</evidence>
<keyword evidence="3 6" id="KW-0547">Nucleotide-binding</keyword>
<reference evidence="12" key="1">
    <citation type="journal article" date="2019" name="Int. J. Syst. Evol. Microbiol.">
        <title>The Global Catalogue of Microorganisms (GCM) 10K type strain sequencing project: providing services to taxonomists for standard genome sequencing and annotation.</title>
        <authorList>
            <consortium name="The Broad Institute Genomics Platform"/>
            <consortium name="The Broad Institute Genome Sequencing Center for Infectious Disease"/>
            <person name="Wu L."/>
            <person name="Ma J."/>
        </authorList>
    </citation>
    <scope>NUCLEOTIDE SEQUENCE [LARGE SCALE GENOMIC DNA]</scope>
    <source>
        <strain evidence="12">JCM 18303</strain>
    </source>
</reference>
<dbReference type="PROSITE" id="PS00867">
    <property type="entry name" value="CPSASE_2"/>
    <property type="match status" value="1"/>
</dbReference>
<dbReference type="InterPro" id="IPR050856">
    <property type="entry name" value="Biotin_carboxylase_complex"/>
</dbReference>
<protein>
    <submittedName>
        <fullName evidence="11">Biotin carboxylase N-terminal domain-containing protein</fullName>
    </submittedName>
</protein>
<keyword evidence="5" id="KW-0092">Biotin</keyword>
<dbReference type="InterPro" id="IPR000089">
    <property type="entry name" value="Biotin_lipoyl"/>
</dbReference>
<feature type="domain" description="Lipoyl-binding" evidence="8">
    <location>
        <begin position="578"/>
        <end position="659"/>
    </location>
</feature>
<dbReference type="CDD" id="cd06850">
    <property type="entry name" value="biotinyl_domain"/>
    <property type="match status" value="1"/>
</dbReference>
<dbReference type="PANTHER" id="PTHR18866">
    <property type="entry name" value="CARBOXYLASE:PYRUVATE/ACETYL-COA/PROPIONYL-COA CARBOXYLASE"/>
    <property type="match status" value="1"/>
</dbReference>
<dbReference type="Pfam" id="PF02785">
    <property type="entry name" value="Biotin_carb_C"/>
    <property type="match status" value="1"/>
</dbReference>
<dbReference type="InterPro" id="IPR011761">
    <property type="entry name" value="ATP-grasp"/>
</dbReference>
<name>A0ABP9QTS7_9PSEU</name>
<gene>
    <name evidence="11" type="ORF">GCM10023321_60030</name>
</gene>
<dbReference type="InterPro" id="IPR005482">
    <property type="entry name" value="Biotin_COase_C"/>
</dbReference>
<dbReference type="Gene3D" id="2.40.50.100">
    <property type="match status" value="1"/>
</dbReference>
<dbReference type="SUPFAM" id="SSF52440">
    <property type="entry name" value="PreATP-grasp domain"/>
    <property type="match status" value="1"/>
</dbReference>
<keyword evidence="12" id="KW-1185">Reference proteome</keyword>
<feature type="region of interest" description="Disordered" evidence="7">
    <location>
        <begin position="660"/>
        <end position="696"/>
    </location>
</feature>
<comment type="caution">
    <text evidence="11">The sequence shown here is derived from an EMBL/GenBank/DDBJ whole genome shotgun (WGS) entry which is preliminary data.</text>
</comment>
<dbReference type="PANTHER" id="PTHR18866:SF126">
    <property type="entry name" value="BIOTIN CARBOXYLASE"/>
    <property type="match status" value="1"/>
</dbReference>
<dbReference type="SMART" id="SM00878">
    <property type="entry name" value="Biotin_carb_C"/>
    <property type="match status" value="1"/>
</dbReference>
<dbReference type="InterPro" id="IPR011053">
    <property type="entry name" value="Single_hybrid_motif"/>
</dbReference>
<keyword evidence="4 6" id="KW-0067">ATP-binding</keyword>
<evidence type="ECO:0000256" key="7">
    <source>
        <dbReference type="SAM" id="MobiDB-lite"/>
    </source>
</evidence>
<evidence type="ECO:0000256" key="2">
    <source>
        <dbReference type="ARBA" id="ARBA00022598"/>
    </source>
</evidence>
<keyword evidence="2" id="KW-0436">Ligase</keyword>
<dbReference type="InterPro" id="IPR011054">
    <property type="entry name" value="Rudment_hybrid_motif"/>
</dbReference>